<organism evidence="7 8">
    <name type="scientific">Thalassobacterium sedimentorum</name>
    <dbReference type="NCBI Taxonomy" id="3041258"/>
    <lineage>
        <taxon>Bacteria</taxon>
        <taxon>Pseudomonadati</taxon>
        <taxon>Verrucomicrobiota</taxon>
        <taxon>Opitutia</taxon>
        <taxon>Puniceicoccales</taxon>
        <taxon>Coraliomargaritaceae</taxon>
        <taxon>Thalassobacterium</taxon>
    </lineage>
</organism>
<name>A0ABU1AML7_9BACT</name>
<gene>
    <name evidence="7" type="ORF">QEH59_11255</name>
</gene>
<evidence type="ECO:0000256" key="4">
    <source>
        <dbReference type="ARBA" id="ARBA00023015"/>
    </source>
</evidence>
<dbReference type="Proteomes" id="UP001243717">
    <property type="component" value="Unassembled WGS sequence"/>
</dbReference>
<dbReference type="CDD" id="cd07153">
    <property type="entry name" value="Fur_like"/>
    <property type="match status" value="1"/>
</dbReference>
<dbReference type="Gene3D" id="1.10.10.10">
    <property type="entry name" value="Winged helix-like DNA-binding domain superfamily/Winged helix DNA-binding domain"/>
    <property type="match status" value="1"/>
</dbReference>
<evidence type="ECO:0000313" key="7">
    <source>
        <dbReference type="EMBL" id="MDQ8195006.1"/>
    </source>
</evidence>
<evidence type="ECO:0000256" key="6">
    <source>
        <dbReference type="ARBA" id="ARBA00023163"/>
    </source>
</evidence>
<comment type="caution">
    <text evidence="7">The sequence shown here is derived from an EMBL/GenBank/DDBJ whole genome shotgun (WGS) entry which is preliminary data.</text>
</comment>
<dbReference type="InterPro" id="IPR036388">
    <property type="entry name" value="WH-like_DNA-bd_sf"/>
</dbReference>
<sequence length="121" mass="13752">MIHTRQREVILDVLREAGRPLTRDEILRLGRQQIDRLGSATVDRAIREMTADFYVIGVEFPGQPKRYELPAASEHPHFICRVCERVYDLPVKMQLPKIQAPAGFKISGGEIIYSGKCPNCC</sequence>
<dbReference type="RefSeq" id="WP_308985467.1">
    <property type="nucleotide sequence ID" value="NZ_JARXIC010000017.1"/>
</dbReference>
<evidence type="ECO:0000256" key="2">
    <source>
        <dbReference type="ARBA" id="ARBA00022491"/>
    </source>
</evidence>
<keyword evidence="2" id="KW-0678">Repressor</keyword>
<dbReference type="InterPro" id="IPR002481">
    <property type="entry name" value="FUR"/>
</dbReference>
<dbReference type="SUPFAM" id="SSF46785">
    <property type="entry name" value="Winged helix' DNA-binding domain"/>
    <property type="match status" value="1"/>
</dbReference>
<dbReference type="PANTHER" id="PTHR33202:SF22">
    <property type="entry name" value="HYDROGEN PEROXIDE SENSITIVE REPRESSOR"/>
    <property type="match status" value="1"/>
</dbReference>
<evidence type="ECO:0000313" key="8">
    <source>
        <dbReference type="Proteomes" id="UP001243717"/>
    </source>
</evidence>
<accession>A0ABU1AML7</accession>
<evidence type="ECO:0000256" key="3">
    <source>
        <dbReference type="ARBA" id="ARBA00022833"/>
    </source>
</evidence>
<evidence type="ECO:0000256" key="5">
    <source>
        <dbReference type="ARBA" id="ARBA00023125"/>
    </source>
</evidence>
<dbReference type="InterPro" id="IPR036390">
    <property type="entry name" value="WH_DNA-bd_sf"/>
</dbReference>
<dbReference type="Gene3D" id="3.30.1490.190">
    <property type="match status" value="1"/>
</dbReference>
<keyword evidence="4" id="KW-0805">Transcription regulation</keyword>
<proteinExistence type="inferred from homology"/>
<keyword evidence="6" id="KW-0804">Transcription</keyword>
<dbReference type="InterPro" id="IPR043135">
    <property type="entry name" value="Fur_C"/>
</dbReference>
<comment type="similarity">
    <text evidence="1">Belongs to the Fur family.</text>
</comment>
<evidence type="ECO:0000256" key="1">
    <source>
        <dbReference type="ARBA" id="ARBA00007957"/>
    </source>
</evidence>
<keyword evidence="3" id="KW-0862">Zinc</keyword>
<keyword evidence="5" id="KW-0238">DNA-binding</keyword>
<reference evidence="7 8" key="1">
    <citation type="submission" date="2023-04" db="EMBL/GenBank/DDBJ databases">
        <title>A novel bacteria isolated from coastal sediment.</title>
        <authorList>
            <person name="Liu X.-J."/>
            <person name="Du Z.-J."/>
        </authorList>
    </citation>
    <scope>NUCLEOTIDE SEQUENCE [LARGE SCALE GENOMIC DNA]</scope>
    <source>
        <strain evidence="7 8">SDUM461004</strain>
    </source>
</reference>
<dbReference type="EMBL" id="JARXIC010000017">
    <property type="protein sequence ID" value="MDQ8195006.1"/>
    <property type="molecule type" value="Genomic_DNA"/>
</dbReference>
<protein>
    <submittedName>
        <fullName evidence="7">Transcriptional repressor</fullName>
    </submittedName>
</protein>
<dbReference type="PANTHER" id="PTHR33202">
    <property type="entry name" value="ZINC UPTAKE REGULATION PROTEIN"/>
    <property type="match status" value="1"/>
</dbReference>
<keyword evidence="8" id="KW-1185">Reference proteome</keyword>
<dbReference type="Pfam" id="PF01475">
    <property type="entry name" value="FUR"/>
    <property type="match status" value="1"/>
</dbReference>